<evidence type="ECO:0000313" key="5">
    <source>
        <dbReference type="Proteomes" id="UP001604336"/>
    </source>
</evidence>
<keyword evidence="5" id="KW-1185">Reference proteome</keyword>
<dbReference type="PROSITE" id="PS51471">
    <property type="entry name" value="FE2OG_OXY"/>
    <property type="match status" value="1"/>
</dbReference>
<gene>
    <name evidence="4" type="ORF">Adt_32435</name>
</gene>
<name>A0ABD1QX04_9LAMI</name>
<sequence length="198" mass="22295">MRNALNALNCCRELVKKYSEDVVKLGGKLMKIFSRNLGLKENYLEEAFGGEGNIGACLRVNYYPKCPQPGLTLGISPHSDPGGMTLLFPDEKVSGLQVCHKNNWVTVKPLPNAFIVNLGDQLQVLSNANYRSVEHRVIVNAEKERVSLAYFYNPRGDIPIKPAEELITEDNPPLYPCMTFNEYRLYIRTRGTLWKGSS</sequence>
<dbReference type="InterPro" id="IPR050295">
    <property type="entry name" value="Plant_2OG-oxidoreductases"/>
</dbReference>
<dbReference type="GO" id="GO:0046872">
    <property type="term" value="F:metal ion binding"/>
    <property type="evidence" value="ECO:0007669"/>
    <property type="project" value="UniProtKB-KW"/>
</dbReference>
<feature type="domain" description="Fe2OG dioxygenase" evidence="3">
    <location>
        <begin position="53"/>
        <end position="154"/>
    </location>
</feature>
<dbReference type="InterPro" id="IPR027443">
    <property type="entry name" value="IPNS-like_sf"/>
</dbReference>
<protein>
    <submittedName>
        <fullName evidence="4">2-oxoglutarate (2OG) and Fe(II)-dependent oxygenase superfamily protein</fullName>
    </submittedName>
</protein>
<dbReference type="Proteomes" id="UP001604336">
    <property type="component" value="Unassembled WGS sequence"/>
</dbReference>
<evidence type="ECO:0000259" key="3">
    <source>
        <dbReference type="PROSITE" id="PS51471"/>
    </source>
</evidence>
<dbReference type="InterPro" id="IPR044861">
    <property type="entry name" value="IPNS-like_FE2OG_OXY"/>
</dbReference>
<dbReference type="Gene3D" id="2.60.120.330">
    <property type="entry name" value="B-lactam Antibiotic, Isopenicillin N Synthase, Chain"/>
    <property type="match status" value="1"/>
</dbReference>
<dbReference type="SUPFAM" id="SSF51197">
    <property type="entry name" value="Clavaminate synthase-like"/>
    <property type="match status" value="1"/>
</dbReference>
<dbReference type="AlphaFoldDB" id="A0ABD1QX04"/>
<dbReference type="PANTHER" id="PTHR47991">
    <property type="entry name" value="OXOGLUTARATE/IRON-DEPENDENT DIOXYGENASE"/>
    <property type="match status" value="1"/>
</dbReference>
<reference evidence="5" key="1">
    <citation type="submission" date="2024-07" db="EMBL/GenBank/DDBJ databases">
        <title>Two chromosome-level genome assemblies of Korean endemic species Abeliophyllum distichum and Forsythia ovata (Oleaceae).</title>
        <authorList>
            <person name="Jang H."/>
        </authorList>
    </citation>
    <scope>NUCLEOTIDE SEQUENCE [LARGE SCALE GENOMIC DNA]</scope>
</reference>
<evidence type="ECO:0000256" key="2">
    <source>
        <dbReference type="ARBA" id="ARBA00023004"/>
    </source>
</evidence>
<keyword evidence="1" id="KW-0479">Metal-binding</keyword>
<dbReference type="Pfam" id="PF03171">
    <property type="entry name" value="2OG-FeII_Oxy"/>
    <property type="match status" value="1"/>
</dbReference>
<comment type="caution">
    <text evidence="4">The sequence shown here is derived from an EMBL/GenBank/DDBJ whole genome shotgun (WGS) entry which is preliminary data.</text>
</comment>
<proteinExistence type="predicted"/>
<dbReference type="InterPro" id="IPR005123">
    <property type="entry name" value="Oxoglu/Fe-dep_dioxygenase_dom"/>
</dbReference>
<evidence type="ECO:0000313" key="4">
    <source>
        <dbReference type="EMBL" id="KAL2479469.1"/>
    </source>
</evidence>
<organism evidence="4 5">
    <name type="scientific">Abeliophyllum distichum</name>
    <dbReference type="NCBI Taxonomy" id="126358"/>
    <lineage>
        <taxon>Eukaryota</taxon>
        <taxon>Viridiplantae</taxon>
        <taxon>Streptophyta</taxon>
        <taxon>Embryophyta</taxon>
        <taxon>Tracheophyta</taxon>
        <taxon>Spermatophyta</taxon>
        <taxon>Magnoliopsida</taxon>
        <taxon>eudicotyledons</taxon>
        <taxon>Gunneridae</taxon>
        <taxon>Pentapetalae</taxon>
        <taxon>asterids</taxon>
        <taxon>lamiids</taxon>
        <taxon>Lamiales</taxon>
        <taxon>Oleaceae</taxon>
        <taxon>Forsythieae</taxon>
        <taxon>Abeliophyllum</taxon>
    </lineage>
</organism>
<dbReference type="EMBL" id="JBFOLK010000010">
    <property type="protein sequence ID" value="KAL2479469.1"/>
    <property type="molecule type" value="Genomic_DNA"/>
</dbReference>
<evidence type="ECO:0000256" key="1">
    <source>
        <dbReference type="ARBA" id="ARBA00022723"/>
    </source>
</evidence>
<accession>A0ABD1QX04</accession>
<keyword evidence="2" id="KW-0408">Iron</keyword>